<evidence type="ECO:0000313" key="9">
    <source>
        <dbReference type="EMBL" id="SNR49465.1"/>
    </source>
</evidence>
<feature type="transmembrane region" description="Helical" evidence="7">
    <location>
        <begin position="427"/>
        <end position="448"/>
    </location>
</feature>
<dbReference type="PANTHER" id="PTHR42718:SF46">
    <property type="entry name" value="BLR6921 PROTEIN"/>
    <property type="match status" value="1"/>
</dbReference>
<feature type="transmembrane region" description="Helical" evidence="7">
    <location>
        <begin position="171"/>
        <end position="189"/>
    </location>
</feature>
<feature type="transmembrane region" description="Helical" evidence="7">
    <location>
        <begin position="110"/>
        <end position="131"/>
    </location>
</feature>
<keyword evidence="2" id="KW-0813">Transport</keyword>
<evidence type="ECO:0000256" key="7">
    <source>
        <dbReference type="SAM" id="Phobius"/>
    </source>
</evidence>
<keyword evidence="5 7" id="KW-1133">Transmembrane helix</keyword>
<evidence type="ECO:0000313" key="10">
    <source>
        <dbReference type="Proteomes" id="UP000198348"/>
    </source>
</evidence>
<dbReference type="InterPro" id="IPR020846">
    <property type="entry name" value="MFS_dom"/>
</dbReference>
<proteinExistence type="predicted"/>
<dbReference type="InterPro" id="IPR011701">
    <property type="entry name" value="MFS"/>
</dbReference>
<dbReference type="GO" id="GO:0022857">
    <property type="term" value="F:transmembrane transporter activity"/>
    <property type="evidence" value="ECO:0007669"/>
    <property type="project" value="InterPro"/>
</dbReference>
<organism evidence="9 10">
    <name type="scientific">Haloechinothrix alba</name>
    <dbReference type="NCBI Taxonomy" id="664784"/>
    <lineage>
        <taxon>Bacteria</taxon>
        <taxon>Bacillati</taxon>
        <taxon>Actinomycetota</taxon>
        <taxon>Actinomycetes</taxon>
        <taxon>Pseudonocardiales</taxon>
        <taxon>Pseudonocardiaceae</taxon>
        <taxon>Haloechinothrix</taxon>
    </lineage>
</organism>
<keyword evidence="4 7" id="KW-0812">Transmembrane</keyword>
<dbReference type="AlphaFoldDB" id="A0A238WSG5"/>
<feature type="transmembrane region" description="Helical" evidence="7">
    <location>
        <begin position="12"/>
        <end position="40"/>
    </location>
</feature>
<feature type="transmembrane region" description="Helical" evidence="7">
    <location>
        <begin position="52"/>
        <end position="69"/>
    </location>
</feature>
<evidence type="ECO:0000256" key="3">
    <source>
        <dbReference type="ARBA" id="ARBA00022475"/>
    </source>
</evidence>
<feature type="transmembrane region" description="Helical" evidence="7">
    <location>
        <begin position="302"/>
        <end position="322"/>
    </location>
</feature>
<dbReference type="InterPro" id="IPR036259">
    <property type="entry name" value="MFS_trans_sf"/>
</dbReference>
<dbReference type="OrthoDB" id="9812221at2"/>
<evidence type="ECO:0000259" key="8">
    <source>
        <dbReference type="PROSITE" id="PS50850"/>
    </source>
</evidence>
<dbReference type="PROSITE" id="PS50850">
    <property type="entry name" value="MFS"/>
    <property type="match status" value="1"/>
</dbReference>
<sequence>MSAHHGTPERTRWAAVVALAMIIFLAGLDMTIAAIALPAIGDEFGVPAGSTQWVQLGYLLPLVALVIPVGRWLDSAALRPVLVTGALGFRVASALIAAAPGFALLTAGRAVQGAFAAAMTALIFPAVSTLVEPQHRGRAFGLFATLGPIGTVAGPAVGGALIEAWGWRATFLVHLPVALAVAWLAHRTVPGGGRLRLPGRGWLADALGLGTVLVAAFVALDRVETVATADVDWFGIGAALALAAVAGGWWVRRADSRPVLDVLGRPALWPSLVALPLGTATSGGLFFLIPYLLVTVVGSDSVLAGTTLAALPLAMALCSPLAGWLADHISPRRVAAAGALVAALGALGLQTVDAQAGAVAVAWPLAVVGIGAGLFTGPNSSAILSATPDGMAATVGAVTQMGRTLGFALGPAVAALTWHLAGGGIGGFHLGAGAVLALAALAAVFAAAARTPSGPVEAASPAPTEQHVHESA</sequence>
<dbReference type="Pfam" id="PF07690">
    <property type="entry name" value="MFS_1"/>
    <property type="match status" value="1"/>
</dbReference>
<feature type="transmembrane region" description="Helical" evidence="7">
    <location>
        <begin position="81"/>
        <end position="104"/>
    </location>
</feature>
<accession>A0A238WSG5</accession>
<feature type="transmembrane region" description="Helical" evidence="7">
    <location>
        <begin position="143"/>
        <end position="165"/>
    </location>
</feature>
<dbReference type="RefSeq" id="WP_089300984.1">
    <property type="nucleotide sequence ID" value="NZ_FZNW01000007.1"/>
</dbReference>
<gene>
    <name evidence="9" type="ORF">SAMN06265360_107166</name>
</gene>
<feature type="transmembrane region" description="Helical" evidence="7">
    <location>
        <begin position="232"/>
        <end position="251"/>
    </location>
</feature>
<evidence type="ECO:0000256" key="4">
    <source>
        <dbReference type="ARBA" id="ARBA00022692"/>
    </source>
</evidence>
<evidence type="ECO:0000256" key="6">
    <source>
        <dbReference type="ARBA" id="ARBA00023136"/>
    </source>
</evidence>
<feature type="transmembrane region" description="Helical" evidence="7">
    <location>
        <begin position="358"/>
        <end position="375"/>
    </location>
</feature>
<keyword evidence="3" id="KW-1003">Cell membrane</keyword>
<dbReference type="PRINTS" id="PR01036">
    <property type="entry name" value="TCRTETB"/>
</dbReference>
<name>A0A238WSG5_9PSEU</name>
<feature type="transmembrane region" description="Helical" evidence="7">
    <location>
        <begin position="404"/>
        <end position="421"/>
    </location>
</feature>
<evidence type="ECO:0000256" key="1">
    <source>
        <dbReference type="ARBA" id="ARBA00004651"/>
    </source>
</evidence>
<dbReference type="CDD" id="cd17321">
    <property type="entry name" value="MFS_MMR_MDR_like"/>
    <property type="match status" value="1"/>
</dbReference>
<dbReference type="PANTHER" id="PTHR42718">
    <property type="entry name" value="MAJOR FACILITATOR SUPERFAMILY MULTIDRUG TRANSPORTER MFSC"/>
    <property type="match status" value="1"/>
</dbReference>
<dbReference type="GO" id="GO:0005886">
    <property type="term" value="C:plasma membrane"/>
    <property type="evidence" value="ECO:0007669"/>
    <property type="project" value="UniProtKB-SubCell"/>
</dbReference>
<comment type="subcellular location">
    <subcellularLocation>
        <location evidence="1">Cell membrane</location>
        <topology evidence="1">Multi-pass membrane protein</topology>
    </subcellularLocation>
</comment>
<feature type="transmembrane region" description="Helical" evidence="7">
    <location>
        <begin position="334"/>
        <end position="352"/>
    </location>
</feature>
<keyword evidence="10" id="KW-1185">Reference proteome</keyword>
<dbReference type="Proteomes" id="UP000198348">
    <property type="component" value="Unassembled WGS sequence"/>
</dbReference>
<dbReference type="EMBL" id="FZNW01000007">
    <property type="protein sequence ID" value="SNR49465.1"/>
    <property type="molecule type" value="Genomic_DNA"/>
</dbReference>
<dbReference type="Gene3D" id="1.20.1250.20">
    <property type="entry name" value="MFS general substrate transporter like domains"/>
    <property type="match status" value="2"/>
</dbReference>
<dbReference type="SUPFAM" id="SSF103473">
    <property type="entry name" value="MFS general substrate transporter"/>
    <property type="match status" value="1"/>
</dbReference>
<keyword evidence="6 7" id="KW-0472">Membrane</keyword>
<feature type="transmembrane region" description="Helical" evidence="7">
    <location>
        <begin position="272"/>
        <end position="296"/>
    </location>
</feature>
<feature type="domain" description="Major facilitator superfamily (MFS) profile" evidence="8">
    <location>
        <begin position="15"/>
        <end position="451"/>
    </location>
</feature>
<feature type="transmembrane region" description="Helical" evidence="7">
    <location>
        <begin position="201"/>
        <end position="220"/>
    </location>
</feature>
<evidence type="ECO:0000256" key="5">
    <source>
        <dbReference type="ARBA" id="ARBA00022989"/>
    </source>
</evidence>
<protein>
    <submittedName>
        <fullName evidence="9">Predicted arabinose efflux permease, MFS family</fullName>
    </submittedName>
</protein>
<evidence type="ECO:0000256" key="2">
    <source>
        <dbReference type="ARBA" id="ARBA00022448"/>
    </source>
</evidence>
<reference evidence="10" key="1">
    <citation type="submission" date="2017-06" db="EMBL/GenBank/DDBJ databases">
        <authorList>
            <person name="Varghese N."/>
            <person name="Submissions S."/>
        </authorList>
    </citation>
    <scope>NUCLEOTIDE SEQUENCE [LARGE SCALE GENOMIC DNA]</scope>
    <source>
        <strain evidence="10">DSM 45207</strain>
    </source>
</reference>